<evidence type="ECO:0000313" key="2">
    <source>
        <dbReference type="EMBL" id="KAL0951361.1"/>
    </source>
</evidence>
<dbReference type="PANTHER" id="PTHR35140">
    <property type="entry name" value="MITOTIC CHECK POINT PROTEIN BFA1"/>
    <property type="match status" value="1"/>
</dbReference>
<feature type="compositionally biased region" description="Low complexity" evidence="1">
    <location>
        <begin position="293"/>
        <end position="305"/>
    </location>
</feature>
<feature type="compositionally biased region" description="Polar residues" evidence="1">
    <location>
        <begin position="393"/>
        <end position="406"/>
    </location>
</feature>
<gene>
    <name evidence="2" type="ORF">HGRIS_008065</name>
</gene>
<feature type="compositionally biased region" description="Acidic residues" evidence="1">
    <location>
        <begin position="195"/>
        <end position="207"/>
    </location>
</feature>
<proteinExistence type="predicted"/>
<feature type="compositionally biased region" description="Acidic residues" evidence="1">
    <location>
        <begin position="91"/>
        <end position="100"/>
    </location>
</feature>
<accession>A0ABR3J6T3</accession>
<evidence type="ECO:0000313" key="3">
    <source>
        <dbReference type="Proteomes" id="UP001556367"/>
    </source>
</evidence>
<organism evidence="2 3">
    <name type="scientific">Hohenbuehelia grisea</name>
    <dbReference type="NCBI Taxonomy" id="104357"/>
    <lineage>
        <taxon>Eukaryota</taxon>
        <taxon>Fungi</taxon>
        <taxon>Dikarya</taxon>
        <taxon>Basidiomycota</taxon>
        <taxon>Agaricomycotina</taxon>
        <taxon>Agaricomycetes</taxon>
        <taxon>Agaricomycetidae</taxon>
        <taxon>Agaricales</taxon>
        <taxon>Pleurotineae</taxon>
        <taxon>Pleurotaceae</taxon>
        <taxon>Hohenbuehelia</taxon>
    </lineage>
</organism>
<feature type="region of interest" description="Disordered" evidence="1">
    <location>
        <begin position="766"/>
        <end position="811"/>
    </location>
</feature>
<feature type="region of interest" description="Disordered" evidence="1">
    <location>
        <begin position="563"/>
        <end position="587"/>
    </location>
</feature>
<feature type="compositionally biased region" description="Low complexity" evidence="1">
    <location>
        <begin position="108"/>
        <end position="117"/>
    </location>
</feature>
<feature type="compositionally biased region" description="Low complexity" evidence="1">
    <location>
        <begin position="181"/>
        <end position="191"/>
    </location>
</feature>
<name>A0ABR3J6T3_9AGAR</name>
<evidence type="ECO:0000256" key="1">
    <source>
        <dbReference type="SAM" id="MobiDB-lite"/>
    </source>
</evidence>
<dbReference type="EMBL" id="JASNQZ010000011">
    <property type="protein sequence ID" value="KAL0951361.1"/>
    <property type="molecule type" value="Genomic_DNA"/>
</dbReference>
<feature type="compositionally biased region" description="Low complexity" evidence="1">
    <location>
        <begin position="488"/>
        <end position="498"/>
    </location>
</feature>
<feature type="compositionally biased region" description="Low complexity" evidence="1">
    <location>
        <begin position="506"/>
        <end position="516"/>
    </location>
</feature>
<dbReference type="InterPro" id="IPR034586">
    <property type="entry name" value="Bfa1/Byr4"/>
</dbReference>
<feature type="compositionally biased region" description="Low complexity" evidence="1">
    <location>
        <begin position="164"/>
        <end position="174"/>
    </location>
</feature>
<feature type="region of interest" description="Disordered" evidence="1">
    <location>
        <begin position="141"/>
        <end position="217"/>
    </location>
</feature>
<feature type="compositionally biased region" description="Polar residues" evidence="1">
    <location>
        <begin position="364"/>
        <end position="374"/>
    </location>
</feature>
<feature type="compositionally biased region" description="Polar residues" evidence="1">
    <location>
        <begin position="774"/>
        <end position="786"/>
    </location>
</feature>
<keyword evidence="3" id="KW-1185">Reference proteome</keyword>
<protein>
    <recommendedName>
        <fullName evidence="4">Protein byr4</fullName>
    </recommendedName>
</protein>
<feature type="region of interest" description="Disordered" evidence="1">
    <location>
        <begin position="275"/>
        <end position="551"/>
    </location>
</feature>
<reference evidence="3" key="1">
    <citation type="submission" date="2024-06" db="EMBL/GenBank/DDBJ databases">
        <title>Multi-omics analyses provide insights into the biosynthesis of the anticancer antibiotic pleurotin in Hohenbuehelia grisea.</title>
        <authorList>
            <person name="Weaver J.A."/>
            <person name="Alberti F."/>
        </authorList>
    </citation>
    <scope>NUCLEOTIDE SEQUENCE [LARGE SCALE GENOMIC DNA]</scope>
    <source>
        <strain evidence="3">T-177</strain>
    </source>
</reference>
<dbReference type="PANTHER" id="PTHR35140:SF1">
    <property type="entry name" value="MITOTIC CHECK POINT PROTEIN BFA1"/>
    <property type="match status" value="1"/>
</dbReference>
<sequence>MNTIPAPSLVLHQEEWPDADFDLPEGEPILRTLNSRTDIDDADEDWDLEMDFGKTAGAKAQAVVAGMVARQSTSKPQLFTIRPPLPSTADADFDDDDDEGISTIKVSQLPQPLARAAPPTPIDEDLECDFSLPPDLTQLSLAPHSLTHRSSKTSLEWGDKDHTSSSQSSDAYSSLGFADNSPSSNSASSISQPETENEETEDDEDLEGLVIPSGMFDAKQSTRKLTQILELKKKVVIGEPQVKIASPDPEDDFEMGLLIEDDVDLSPSRLLYAAQQKPARRFMSRSNTAPTASRLPTSSLRPPSRLRAERAKSPISRPPSASTRQLQKIRLSPSPPPSGLSRAGRYQPLASPPTSPPTSFLTPKSASLRGQKSHSGLKPPSPPQSARKLTRKASLSSLMDSGSTKASGFELVPPVPSTSKARYEEPTAASRARHKNTTSRIHDFKVPPTRPSTPSSNPAALRLTMPTQSRLKLRPALSTVFGSSSVNSPQSPLPRSASPLPPRPPSAASTKASKPSGIPQPIAAPKVLRRPKRQRTYGDGTELDAINDLPADREKEARYRVQPKGFGNRIPGGTFTKSAEKGTVRKKGKREAVECTAAFAPPTQTLKRAGRIDFAPKTSTDAPAPKTKLKKPSSPVTPGHTRRKPTLIRNLGGVGGPKVVGEMKWNPQSLRWEGNDQVLRDFDVAVGTSSRPALITHLTGSSIGSPVASFASGARIVGNMMFDPTRMCWISTLPPEEDEPDVFANLADDEDDDDWDSKGGTIRANLQGKALVPSDTSGTSHSSNPISEAPSPAHSRCRAMSDSGSDRGSRASMVYDVDDDFLEACRLAEERHRAEMKGWRGIPSKSPGRSTEPDRSYLYDIRALATCKY</sequence>
<evidence type="ECO:0008006" key="4">
    <source>
        <dbReference type="Google" id="ProtNLM"/>
    </source>
</evidence>
<dbReference type="Proteomes" id="UP001556367">
    <property type="component" value="Unassembled WGS sequence"/>
</dbReference>
<comment type="caution">
    <text evidence="2">The sequence shown here is derived from an EMBL/GenBank/DDBJ whole genome shotgun (WGS) entry which is preliminary data.</text>
</comment>
<feature type="region of interest" description="Disordered" evidence="1">
    <location>
        <begin position="78"/>
        <end position="129"/>
    </location>
</feature>
<feature type="region of interest" description="Disordered" evidence="1">
    <location>
        <begin position="611"/>
        <end position="655"/>
    </location>
</feature>